<dbReference type="GO" id="GO:0009263">
    <property type="term" value="P:deoxyribonucleotide biosynthetic process"/>
    <property type="evidence" value="ECO:0007669"/>
    <property type="project" value="InterPro"/>
</dbReference>
<dbReference type="STRING" id="400727.A0A2T7PNS3"/>
<dbReference type="Proteomes" id="UP000245119">
    <property type="component" value="Linkage Group LG3"/>
</dbReference>
<dbReference type="PANTHER" id="PTHR23409">
    <property type="entry name" value="RIBONUCLEOSIDE-DIPHOSPHATE REDUCTASE SMALL CHAIN"/>
    <property type="match status" value="1"/>
</dbReference>
<dbReference type="InterPro" id="IPR000358">
    <property type="entry name" value="RNR_small_fam"/>
</dbReference>
<name>A0A2T7PNS3_POMCA</name>
<dbReference type="EMBL" id="PZQS01000003">
    <property type="protein sequence ID" value="PVD35060.1"/>
    <property type="molecule type" value="Genomic_DNA"/>
</dbReference>
<comment type="caution">
    <text evidence="2">The sequence shown here is derived from an EMBL/GenBank/DDBJ whole genome shotgun (WGS) entry which is preliminary data.</text>
</comment>
<sequence>MALIHPKSCESVHSGLDLFSVPPTQTAVEEGSFVEYYPLSAISTGAPIEFCINGATEDYLDLSNTFLHVRAKVTEADGSDLADGKDVAPINYWLHSLFSQVDISLNDTLITSSDNTYPYRAYLEATLNFGSEAKKGHMTAALYYRDSANHLDDTQGDANAGLKIRRDMTAKSKEIDMMGRLHADIMHQERYMLPGVDVKIRLIPSKAAFNLIAHDEDGGYRSTITHASLLSARPNSTLQHRQNSRSTLHGSHQRQRGTTFAHPKRSGNGLTTVSKFVEGPQKAGHRLSQADRKSSRYETTQEASHRRRRRRKRR</sequence>
<dbReference type="AlphaFoldDB" id="A0A2T7PNS3"/>
<evidence type="ECO:0000313" key="3">
    <source>
        <dbReference type="Proteomes" id="UP000245119"/>
    </source>
</evidence>
<feature type="compositionally biased region" description="Polar residues" evidence="1">
    <location>
        <begin position="231"/>
        <end position="250"/>
    </location>
</feature>
<gene>
    <name evidence="2" type="ORF">C0Q70_06341</name>
</gene>
<dbReference type="OrthoDB" id="6134518at2759"/>
<organism evidence="2 3">
    <name type="scientific">Pomacea canaliculata</name>
    <name type="common">Golden apple snail</name>
    <dbReference type="NCBI Taxonomy" id="400727"/>
    <lineage>
        <taxon>Eukaryota</taxon>
        <taxon>Metazoa</taxon>
        <taxon>Spiralia</taxon>
        <taxon>Lophotrochozoa</taxon>
        <taxon>Mollusca</taxon>
        <taxon>Gastropoda</taxon>
        <taxon>Caenogastropoda</taxon>
        <taxon>Architaenioglossa</taxon>
        <taxon>Ampullarioidea</taxon>
        <taxon>Ampullariidae</taxon>
        <taxon>Pomacea</taxon>
    </lineage>
</organism>
<dbReference type="PANTHER" id="PTHR23409:SF21">
    <property type="entry name" value="CAPSID PROTEIN"/>
    <property type="match status" value="1"/>
</dbReference>
<feature type="compositionally biased region" description="Basic residues" evidence="1">
    <location>
        <begin position="305"/>
        <end position="314"/>
    </location>
</feature>
<protein>
    <submittedName>
        <fullName evidence="2">Uncharacterized protein</fullName>
    </submittedName>
</protein>
<evidence type="ECO:0000256" key="1">
    <source>
        <dbReference type="SAM" id="MobiDB-lite"/>
    </source>
</evidence>
<accession>A0A2T7PNS3</accession>
<keyword evidence="3" id="KW-1185">Reference proteome</keyword>
<proteinExistence type="predicted"/>
<reference evidence="2 3" key="1">
    <citation type="submission" date="2018-04" db="EMBL/GenBank/DDBJ databases">
        <title>The genome of golden apple snail Pomacea canaliculata provides insight into stress tolerance and invasive adaptation.</title>
        <authorList>
            <person name="Liu C."/>
            <person name="Liu B."/>
            <person name="Ren Y."/>
            <person name="Zhang Y."/>
            <person name="Wang H."/>
            <person name="Li S."/>
            <person name="Jiang F."/>
            <person name="Yin L."/>
            <person name="Zhang G."/>
            <person name="Qian W."/>
            <person name="Fan W."/>
        </authorList>
    </citation>
    <scope>NUCLEOTIDE SEQUENCE [LARGE SCALE GENOMIC DNA]</scope>
    <source>
        <strain evidence="2">SZHN2017</strain>
        <tissue evidence="2">Muscle</tissue>
    </source>
</reference>
<dbReference type="GO" id="GO:0005829">
    <property type="term" value="C:cytosol"/>
    <property type="evidence" value="ECO:0007669"/>
    <property type="project" value="TreeGrafter"/>
</dbReference>
<feature type="region of interest" description="Disordered" evidence="1">
    <location>
        <begin position="231"/>
        <end position="314"/>
    </location>
</feature>
<dbReference type="GO" id="GO:0004748">
    <property type="term" value="F:ribonucleoside-diphosphate reductase activity, thioredoxin disulfide as acceptor"/>
    <property type="evidence" value="ECO:0007669"/>
    <property type="project" value="TreeGrafter"/>
</dbReference>
<evidence type="ECO:0000313" key="2">
    <source>
        <dbReference type="EMBL" id="PVD35060.1"/>
    </source>
</evidence>